<dbReference type="GO" id="GO:0005524">
    <property type="term" value="F:ATP binding"/>
    <property type="evidence" value="ECO:0007669"/>
    <property type="project" value="UniProtKB-KW"/>
</dbReference>
<proteinExistence type="predicted"/>
<dbReference type="AlphaFoldDB" id="G2WYF4"/>
<dbReference type="InParanoid" id="G2WYF4"/>
<dbReference type="KEGG" id="vda:VDAG_02636"/>
<dbReference type="OMA" id="NELAMCK"/>
<protein>
    <recommendedName>
        <fullName evidence="3">Protein kinase domain-containing protein</fullName>
    </recommendedName>
</protein>
<feature type="domain" description="Protein kinase" evidence="3">
    <location>
        <begin position="46"/>
        <end position="368"/>
    </location>
</feature>
<dbReference type="GO" id="GO:0035556">
    <property type="term" value="P:intracellular signal transduction"/>
    <property type="evidence" value="ECO:0007669"/>
    <property type="project" value="TreeGrafter"/>
</dbReference>
<dbReference type="eggNOG" id="ENOG502RMT3">
    <property type="taxonomic scope" value="Eukaryota"/>
</dbReference>
<dbReference type="GO" id="GO:0004674">
    <property type="term" value="F:protein serine/threonine kinase activity"/>
    <property type="evidence" value="ECO:0007669"/>
    <property type="project" value="TreeGrafter"/>
</dbReference>
<dbReference type="EMBL" id="DS572698">
    <property type="protein sequence ID" value="EGY21112.1"/>
    <property type="molecule type" value="Genomic_DNA"/>
</dbReference>
<name>G2WYF4_VERDV</name>
<dbReference type="GO" id="GO:0005737">
    <property type="term" value="C:cytoplasm"/>
    <property type="evidence" value="ECO:0007669"/>
    <property type="project" value="TreeGrafter"/>
</dbReference>
<dbReference type="HOGENOM" id="CLU_059963_0_0_1"/>
<keyword evidence="1" id="KW-0547">Nucleotide-binding</keyword>
<gene>
    <name evidence="4" type="ORF">VDAG_02636</name>
</gene>
<dbReference type="PANTHER" id="PTHR24346">
    <property type="entry name" value="MAP/MICROTUBULE AFFINITY-REGULATING KINASE"/>
    <property type="match status" value="1"/>
</dbReference>
<dbReference type="GeneID" id="20704099"/>
<dbReference type="Proteomes" id="UP000001611">
    <property type="component" value="Chromosome 3"/>
</dbReference>
<reference evidence="4 5" key="1">
    <citation type="submission" date="2008-03" db="EMBL/GenBank/DDBJ databases">
        <title>The Genome Sequence of Verticillium dahliae VdLs.17.</title>
        <authorList>
            <consortium name="The Broad Institute Genome Sequencing Platform"/>
            <person name="Ma L.-J.J."/>
            <person name="Klosterman S.J."/>
            <person name="Subbarao K."/>
            <person name="Dobinson K."/>
            <person name="Veronese P."/>
            <person name="Kang S."/>
            <person name="Gold S.E."/>
            <person name="Young S."/>
            <person name="Jaffe D."/>
            <person name="Gnerre S."/>
            <person name="Berlin A."/>
            <person name="Heiman D."/>
            <person name="Hepburn T."/>
            <person name="Sykes S."/>
            <person name="Alvarado L."/>
            <person name="Kodira C.D."/>
            <person name="Lander E."/>
            <person name="Galagan J."/>
            <person name="Nusbaum C."/>
            <person name="Birren B."/>
        </authorList>
    </citation>
    <scope>NUCLEOTIDE SEQUENCE [LARGE SCALE GENOMIC DNA]</scope>
    <source>
        <strain evidence="5">VdLs.17 / ATCC MYA-4575 / FGSC 10137</strain>
    </source>
</reference>
<evidence type="ECO:0000256" key="2">
    <source>
        <dbReference type="ARBA" id="ARBA00022840"/>
    </source>
</evidence>
<evidence type="ECO:0000313" key="4">
    <source>
        <dbReference type="EMBL" id="EGY21112.1"/>
    </source>
</evidence>
<dbReference type="SMART" id="SM00220">
    <property type="entry name" value="S_TKc"/>
    <property type="match status" value="1"/>
</dbReference>
<dbReference type="SMR" id="G2WYF4"/>
<dbReference type="InterPro" id="IPR000719">
    <property type="entry name" value="Prot_kinase_dom"/>
</dbReference>
<dbReference type="PANTHER" id="PTHR24346:SF75">
    <property type="entry name" value="AURORA KINASE"/>
    <property type="match status" value="1"/>
</dbReference>
<organism evidence="4 5">
    <name type="scientific">Verticillium dahliae (strain VdLs.17 / ATCC MYA-4575 / FGSC 10137)</name>
    <name type="common">Verticillium wilt</name>
    <dbReference type="NCBI Taxonomy" id="498257"/>
    <lineage>
        <taxon>Eukaryota</taxon>
        <taxon>Fungi</taxon>
        <taxon>Dikarya</taxon>
        <taxon>Ascomycota</taxon>
        <taxon>Pezizomycotina</taxon>
        <taxon>Sordariomycetes</taxon>
        <taxon>Hypocreomycetidae</taxon>
        <taxon>Glomerellales</taxon>
        <taxon>Plectosphaerellaceae</taxon>
        <taxon>Verticillium</taxon>
    </lineage>
</organism>
<dbReference type="InterPro" id="IPR011009">
    <property type="entry name" value="Kinase-like_dom_sf"/>
</dbReference>
<dbReference type="PROSITE" id="PS50011">
    <property type="entry name" value="PROTEIN_KINASE_DOM"/>
    <property type="match status" value="1"/>
</dbReference>
<evidence type="ECO:0000313" key="5">
    <source>
        <dbReference type="Proteomes" id="UP000001611"/>
    </source>
</evidence>
<keyword evidence="5" id="KW-1185">Reference proteome</keyword>
<evidence type="ECO:0000256" key="1">
    <source>
        <dbReference type="ARBA" id="ARBA00022741"/>
    </source>
</evidence>
<dbReference type="Gene3D" id="1.10.510.10">
    <property type="entry name" value="Transferase(Phosphotransferase) domain 1"/>
    <property type="match status" value="1"/>
</dbReference>
<accession>G2WYF4</accession>
<dbReference type="STRING" id="498257.G2WYF4"/>
<dbReference type="RefSeq" id="XP_009651584.1">
    <property type="nucleotide sequence ID" value="XM_009653289.1"/>
</dbReference>
<dbReference type="SUPFAM" id="SSF56112">
    <property type="entry name" value="Protein kinase-like (PK-like)"/>
    <property type="match status" value="1"/>
</dbReference>
<evidence type="ECO:0000259" key="3">
    <source>
        <dbReference type="PROSITE" id="PS50011"/>
    </source>
</evidence>
<sequence>MQRASLYKQHLPFTHGGHFWRDQYLLERWAGCVQPVVYLNDFCHKYKLLRRLGDWSWLTKDPVTNKYLTLKFISRPSRRELTICQFVKEHCFSPNVSTITDSFTIPHHLSKGGRNTPSILFDAIVYPTTGVDLRRVSTPCEHPQSPAPLSIDRRMQCVRHLIRGIADLHRARIVHGDIHPGNVVLPPPLDSDIERLLEQEPLEHRICRKDGAPTSRLLPERVTEPVDIGYGVGQVQIIDLGYAFQPSEGAAFTRRDFPRGTPLPPELIGKNASTVLPFLVDSWQLGLTLYFILTDGFSIMEGGCHKSDEQVRSHYSDQIAQLRHGKDEGLEQLPVSIRPNLTTILLLLLCHDPAQRLSVEKLSQNAWLMEEANSRFE</sequence>
<keyword evidence="2" id="KW-0067">ATP-binding</keyword>